<dbReference type="EMBL" id="JBHTLK010000005">
    <property type="protein sequence ID" value="MFD1145912.1"/>
    <property type="molecule type" value="Genomic_DNA"/>
</dbReference>
<dbReference type="RefSeq" id="WP_380719118.1">
    <property type="nucleotide sequence ID" value="NZ_JBHTLK010000005.1"/>
</dbReference>
<proteinExistence type="predicted"/>
<organism evidence="1 2">
    <name type="scientific">Saccharothrix hoggarensis</name>
    <dbReference type="NCBI Taxonomy" id="913853"/>
    <lineage>
        <taxon>Bacteria</taxon>
        <taxon>Bacillati</taxon>
        <taxon>Actinomycetota</taxon>
        <taxon>Actinomycetes</taxon>
        <taxon>Pseudonocardiales</taxon>
        <taxon>Pseudonocardiaceae</taxon>
        <taxon>Saccharothrix</taxon>
    </lineage>
</organism>
<keyword evidence="2" id="KW-1185">Reference proteome</keyword>
<reference evidence="2" key="1">
    <citation type="journal article" date="2019" name="Int. J. Syst. Evol. Microbiol.">
        <title>The Global Catalogue of Microorganisms (GCM) 10K type strain sequencing project: providing services to taxonomists for standard genome sequencing and annotation.</title>
        <authorList>
            <consortium name="The Broad Institute Genomics Platform"/>
            <consortium name="The Broad Institute Genome Sequencing Center for Infectious Disease"/>
            <person name="Wu L."/>
            <person name="Ma J."/>
        </authorList>
    </citation>
    <scope>NUCLEOTIDE SEQUENCE [LARGE SCALE GENOMIC DNA]</scope>
    <source>
        <strain evidence="2">CCUG 60214</strain>
    </source>
</reference>
<accession>A0ABW3QIA8</accession>
<protein>
    <submittedName>
        <fullName evidence="1">Uncharacterized protein</fullName>
    </submittedName>
</protein>
<evidence type="ECO:0000313" key="1">
    <source>
        <dbReference type="EMBL" id="MFD1145912.1"/>
    </source>
</evidence>
<dbReference type="Proteomes" id="UP001597168">
    <property type="component" value="Unassembled WGS sequence"/>
</dbReference>
<evidence type="ECO:0000313" key="2">
    <source>
        <dbReference type="Proteomes" id="UP001597168"/>
    </source>
</evidence>
<sequence>MSKIEPLDAPPTVTVKPVEGYPLVDVTVTGRAEHAHVSYAERYALLHARDNGFARLTQCGEANYHSGNRTTTVRYRLEREPISISREEAAQAVKGHHLEAAVGLYLTLDSAGHWAVDTSDLFTVTGMTSGRKVGICHCGSDDPLACVAAGRAAEHGIPLPTFTRLIELMQEAADRAKAEERDRRCTMVRRYRAAAREHRRAVAEQAPLEQIVHLQYRMEDVVLQLPRALAANLYREYVLIRIETERRTQDVDRTDVLSDLRHVKKEIERLTGYDSKVVPGRFTATAPYVTGGGTCPPGSRFLGDPPRVEDMGGLGMVCTGCDHEVAVHELFGKRVTVREFHRTEDRQSPGIYSDEIAVDVEFGQPLFSTTGRF</sequence>
<name>A0ABW3QIA8_9PSEU</name>
<gene>
    <name evidence="1" type="ORF">ACFQ3T_02105</name>
</gene>
<comment type="caution">
    <text evidence="1">The sequence shown here is derived from an EMBL/GenBank/DDBJ whole genome shotgun (WGS) entry which is preliminary data.</text>
</comment>